<dbReference type="Proteomes" id="UP000298218">
    <property type="component" value="Unassembled WGS sequence"/>
</dbReference>
<evidence type="ECO:0000313" key="1">
    <source>
        <dbReference type="EMBL" id="TFD75732.1"/>
    </source>
</evidence>
<dbReference type="AlphaFoldDB" id="A0A4Y8KKH8"/>
<name>A0A4Y8KKH8_9MICO</name>
<keyword evidence="2" id="KW-1185">Reference proteome</keyword>
<dbReference type="OrthoDB" id="3078369at2"/>
<reference evidence="1 2" key="1">
    <citation type="submission" date="2019-03" db="EMBL/GenBank/DDBJ databases">
        <title>Genomics of glacier-inhabiting Cryobacterium strains.</title>
        <authorList>
            <person name="Liu Q."/>
            <person name="Xin Y.-H."/>
        </authorList>
    </citation>
    <scope>NUCLEOTIDE SEQUENCE [LARGE SCALE GENOMIC DNA]</scope>
    <source>
        <strain evidence="1 2">CGMCC 1.4292</strain>
    </source>
</reference>
<dbReference type="RefSeq" id="WP_134173706.1">
    <property type="nucleotide sequence ID" value="NZ_SODI01000001.1"/>
</dbReference>
<sequence length="112" mass="11986">MKIIVKKGMLRCGHDGSVVNEPSQQWVRVTGSPVLVQPDPRGRSINGCPNIGLNIKPCKTTLVVQKGYSTFLRIGGRGVCLDTVEGYTDGTPPGAVKYTVRSPGQEMVEAST</sequence>
<protein>
    <submittedName>
        <fullName evidence="1">Uncharacterized protein</fullName>
    </submittedName>
</protein>
<accession>A0A4Y8KKH8</accession>
<evidence type="ECO:0000313" key="2">
    <source>
        <dbReference type="Proteomes" id="UP000298218"/>
    </source>
</evidence>
<organism evidence="1 2">
    <name type="scientific">Cryobacterium psychrophilum</name>
    <dbReference type="NCBI Taxonomy" id="41988"/>
    <lineage>
        <taxon>Bacteria</taxon>
        <taxon>Bacillati</taxon>
        <taxon>Actinomycetota</taxon>
        <taxon>Actinomycetes</taxon>
        <taxon>Micrococcales</taxon>
        <taxon>Microbacteriaceae</taxon>
        <taxon>Cryobacterium</taxon>
    </lineage>
</organism>
<proteinExistence type="predicted"/>
<comment type="caution">
    <text evidence="1">The sequence shown here is derived from an EMBL/GenBank/DDBJ whole genome shotgun (WGS) entry which is preliminary data.</text>
</comment>
<gene>
    <name evidence="1" type="ORF">E3T53_14715</name>
</gene>
<dbReference type="EMBL" id="SOHQ01000042">
    <property type="protein sequence ID" value="TFD75732.1"/>
    <property type="molecule type" value="Genomic_DNA"/>
</dbReference>